<accession>A0A4Z2IBD2</accession>
<protein>
    <submittedName>
        <fullName evidence="1">Uncharacterized protein</fullName>
    </submittedName>
</protein>
<gene>
    <name evidence="1" type="ORF">EYF80_014365</name>
</gene>
<sequence>MDPISSTGCFLSDLADRAGYDLGPLLLARRGTEGAGGELLDEETPVTLAGCQRYEGGHRDTRHVHLIEADEHPGNQALPEPGRNKAHLNQALQGVVGLLLEAMDVHGWLGGEEVFIVSDVTSWVLLNDAVQLVISEVLDLPLTIPSLLLGDHCFLECQEPNRGATDNVWSFPVTLTSLPSSLLPPPELLLSFMERATWLATASSPRARFQITTYRALSVKKHWFTVDISQVEVEMLQSVGVKGAALPVCRASRRAVFPCLGGPIASIFSSLKGSAFRRCARRKDRTDAGPEKTVGNDQLPKTLDSNVEVFSVQLPQAGELTELRWKLPDSRITIPRAERLSYSVTAASVDLLAQLVPGKIEGPELRALPLTGGWECRNVIPTESQQHHSLMGG</sequence>
<organism evidence="1 2">
    <name type="scientific">Liparis tanakae</name>
    <name type="common">Tanaka's snailfish</name>
    <dbReference type="NCBI Taxonomy" id="230148"/>
    <lineage>
        <taxon>Eukaryota</taxon>
        <taxon>Metazoa</taxon>
        <taxon>Chordata</taxon>
        <taxon>Craniata</taxon>
        <taxon>Vertebrata</taxon>
        <taxon>Euteleostomi</taxon>
        <taxon>Actinopterygii</taxon>
        <taxon>Neopterygii</taxon>
        <taxon>Teleostei</taxon>
        <taxon>Neoteleostei</taxon>
        <taxon>Acanthomorphata</taxon>
        <taxon>Eupercaria</taxon>
        <taxon>Perciformes</taxon>
        <taxon>Cottioidei</taxon>
        <taxon>Cottales</taxon>
        <taxon>Liparidae</taxon>
        <taxon>Liparis</taxon>
    </lineage>
</organism>
<keyword evidence="2" id="KW-1185">Reference proteome</keyword>
<name>A0A4Z2IBD2_9TELE</name>
<evidence type="ECO:0000313" key="2">
    <source>
        <dbReference type="Proteomes" id="UP000314294"/>
    </source>
</evidence>
<dbReference type="EMBL" id="SRLO01000104">
    <property type="protein sequence ID" value="TNN75318.1"/>
    <property type="molecule type" value="Genomic_DNA"/>
</dbReference>
<comment type="caution">
    <text evidence="1">The sequence shown here is derived from an EMBL/GenBank/DDBJ whole genome shotgun (WGS) entry which is preliminary data.</text>
</comment>
<dbReference type="AlphaFoldDB" id="A0A4Z2IBD2"/>
<dbReference type="Proteomes" id="UP000314294">
    <property type="component" value="Unassembled WGS sequence"/>
</dbReference>
<reference evidence="1 2" key="1">
    <citation type="submission" date="2019-03" db="EMBL/GenBank/DDBJ databases">
        <title>First draft genome of Liparis tanakae, snailfish: a comprehensive survey of snailfish specific genes.</title>
        <authorList>
            <person name="Kim W."/>
            <person name="Song I."/>
            <person name="Jeong J.-H."/>
            <person name="Kim D."/>
            <person name="Kim S."/>
            <person name="Ryu S."/>
            <person name="Song J.Y."/>
            <person name="Lee S.K."/>
        </authorList>
    </citation>
    <scope>NUCLEOTIDE SEQUENCE [LARGE SCALE GENOMIC DNA]</scope>
    <source>
        <tissue evidence="1">Muscle</tissue>
    </source>
</reference>
<proteinExistence type="predicted"/>
<evidence type="ECO:0000313" key="1">
    <source>
        <dbReference type="EMBL" id="TNN75318.1"/>
    </source>
</evidence>